<dbReference type="PANTHER" id="PTHR14776">
    <property type="entry name" value="CADHERIN-LIKE AND PC-ESTERASE DOMAIN-CONTAINING PROTEIN 1"/>
    <property type="match status" value="1"/>
</dbReference>
<evidence type="ECO:0000313" key="3">
    <source>
        <dbReference type="EMBL" id="PVD25296.1"/>
    </source>
</evidence>
<sequence length="970" mass="107956">MSPRRRKSERIRVRTEERLQSHDGGAVRVVVQGSGPWRELDVSLVESAFRRHSTVVEFSSNKEVEPSTGQWSILLCLNTSSKAQDDCVVTSMGHHSVKHHQQVNIIPKIQSFLNQPEVLCLRTNNSSKGSWCNTDLPCTNLSFLFLPNNVSRVRQESGSCEEFSVLVLPSNMSAGMTLAPCAGNNDSGSGVALKLPTSLLTWTDAHSKKKVFDTTSDSPTVIPDSRDEDVFVAWKEALVWRFSVLVTSLSPLRVYLHPEGLAWEGLAAYLKAKVPSSQLFSQGVAKNRSRSSWKRSGCNGASECSGGGGDGHFDEVGVRTCRCVRKVASCDLASHVTSMSEFRVRQKLVNDLSGLLLERRNVSADLAQGFMGLGVANLFKGHVCNGDGSFCLGPREQEYLVDSLREHSAKTAWKRVYPSATAVRFTGLLQRGKPLETTEALPLNSNSSVVTPPALDKGQRKTTAHLHSFLLSLESFFQGTGEEQAESFEDVNIPVDQNENNEVFPSWPGGQTWNGSVHKGLTTSPACSNDPTAIPYLSSIKTQPPLVLRPEFSPLVTEYTAEVDHHVLLISVWAWAQGCSSQARLEEKHNKNMFANFTLGLGDNVLKIYVVDIRNKEPWVLNMYTLTVQRQDVDQGLGSLKPGMPHVVCTLKQDCSLPFAPQEPCGLQPARWVSSWSKFLAMRSLLPSCKRGDETGQWYLPCSHCRDEDAQCFWRDAVWSSADCQEPVLPKDELISCFSGKKVLFIGDSTNRGVLHYLSQRVNGTLWEWDKTHNLRVYPGLNNNTTFFGFAYYPQFWLPAKHRPVFDKAFYQLIRRTLPLGNSSSTVVVVGGVHWLGTHHLKVIMSALAREGLTAARIVVKGLGSGFHLPVSGIHQLSQKEQERLLLHNHQVLAYAKNHSMEVVDTFNMTMARYSHFLQGRCSCHFHRVVPEQPVKRHTSQSLHQSTYKVEGDINAAYSEMVINRICKPP</sequence>
<reference evidence="3 4" key="1">
    <citation type="submission" date="2018-04" db="EMBL/GenBank/DDBJ databases">
        <title>The genome of golden apple snail Pomacea canaliculata provides insight into stress tolerance and invasive adaptation.</title>
        <authorList>
            <person name="Liu C."/>
            <person name="Liu B."/>
            <person name="Ren Y."/>
            <person name="Zhang Y."/>
            <person name="Wang H."/>
            <person name="Li S."/>
            <person name="Jiang F."/>
            <person name="Yin L."/>
            <person name="Zhang G."/>
            <person name="Qian W."/>
            <person name="Fan W."/>
        </authorList>
    </citation>
    <scope>NUCLEOTIDE SEQUENCE [LARGE SCALE GENOMIC DNA]</scope>
    <source>
        <strain evidence="3">SZHN2017</strain>
        <tissue evidence="3">Muscle</tissue>
    </source>
</reference>
<protein>
    <recommendedName>
        <fullName evidence="5">Cadherin-like beta sandwich domain-containing protein</fullName>
    </recommendedName>
</protein>
<dbReference type="Pfam" id="PF24536">
    <property type="entry name" value="NXPE4_C"/>
    <property type="match status" value="1"/>
</dbReference>
<gene>
    <name evidence="3" type="ORF">C0Q70_15796</name>
</gene>
<accession>A0A2T7NVW8</accession>
<feature type="domain" description="Cadherin-like beta-sandwich-like" evidence="1">
    <location>
        <begin position="539"/>
        <end position="630"/>
    </location>
</feature>
<dbReference type="InterPro" id="IPR025883">
    <property type="entry name" value="Cadherin-like_domain"/>
</dbReference>
<dbReference type="STRING" id="400727.A0A2T7NVW8"/>
<dbReference type="Proteomes" id="UP000245119">
    <property type="component" value="Linkage Group LG9"/>
</dbReference>
<evidence type="ECO:0000313" key="4">
    <source>
        <dbReference type="Proteomes" id="UP000245119"/>
    </source>
</evidence>
<name>A0A2T7NVW8_POMCA</name>
<dbReference type="OrthoDB" id="2016263at2759"/>
<feature type="domain" description="NXPE C-terminal" evidence="2">
    <location>
        <begin position="719"/>
        <end position="846"/>
    </location>
</feature>
<dbReference type="PANTHER" id="PTHR14776:SF1">
    <property type="entry name" value="CADHERIN-LIKE AND PC-ESTERASE DOMAIN-CONTAINING PROTEIN 1"/>
    <property type="match status" value="1"/>
</dbReference>
<evidence type="ECO:0000259" key="1">
    <source>
        <dbReference type="Pfam" id="PF12733"/>
    </source>
</evidence>
<keyword evidence="4" id="KW-1185">Reference proteome</keyword>
<organism evidence="3 4">
    <name type="scientific">Pomacea canaliculata</name>
    <name type="common">Golden apple snail</name>
    <dbReference type="NCBI Taxonomy" id="400727"/>
    <lineage>
        <taxon>Eukaryota</taxon>
        <taxon>Metazoa</taxon>
        <taxon>Spiralia</taxon>
        <taxon>Lophotrochozoa</taxon>
        <taxon>Mollusca</taxon>
        <taxon>Gastropoda</taxon>
        <taxon>Caenogastropoda</taxon>
        <taxon>Architaenioglossa</taxon>
        <taxon>Ampullarioidea</taxon>
        <taxon>Ampullariidae</taxon>
        <taxon>Pomacea</taxon>
    </lineage>
</organism>
<proteinExistence type="predicted"/>
<dbReference type="InterPro" id="IPR057106">
    <property type="entry name" value="NXPE4_C"/>
</dbReference>
<dbReference type="AlphaFoldDB" id="A0A2T7NVW8"/>
<evidence type="ECO:0008006" key="5">
    <source>
        <dbReference type="Google" id="ProtNLM"/>
    </source>
</evidence>
<evidence type="ECO:0000259" key="2">
    <source>
        <dbReference type="Pfam" id="PF24536"/>
    </source>
</evidence>
<comment type="caution">
    <text evidence="3">The sequence shown here is derived from an EMBL/GenBank/DDBJ whole genome shotgun (WGS) entry which is preliminary data.</text>
</comment>
<dbReference type="EMBL" id="PZQS01000009">
    <property type="protein sequence ID" value="PVD25296.1"/>
    <property type="molecule type" value="Genomic_DNA"/>
</dbReference>
<dbReference type="Pfam" id="PF12733">
    <property type="entry name" value="Cadherin-like"/>
    <property type="match status" value="1"/>
</dbReference>